<feature type="domain" description="Cathepsin propeptide inhibitor" evidence="11">
    <location>
        <begin position="29"/>
        <end position="85"/>
    </location>
</feature>
<comment type="catalytic activity">
    <reaction evidence="1">
        <text>Endopeptidase of broad specificity, hydrolyzing substrates of both cathepsin L and cathepsin B.</text>
        <dbReference type="EC" id="3.4.22.50"/>
    </reaction>
</comment>
<keyword evidence="6" id="KW-0378">Hydrolase</keyword>
<keyword evidence="5" id="KW-0732">Signal</keyword>
<dbReference type="SMART" id="SM00848">
    <property type="entry name" value="Inhibitor_I29"/>
    <property type="match status" value="1"/>
</dbReference>
<name>U5KB74_9BBAC</name>
<dbReference type="Pfam" id="PF00112">
    <property type="entry name" value="Peptidase_C1"/>
    <property type="match status" value="1"/>
</dbReference>
<dbReference type="PROSITE" id="PS00639">
    <property type="entry name" value="THIOL_PROTEASE_HIS"/>
    <property type="match status" value="1"/>
</dbReference>
<dbReference type="PANTHER" id="PTHR12411">
    <property type="entry name" value="CYSTEINE PROTEASE FAMILY C1-RELATED"/>
    <property type="match status" value="1"/>
</dbReference>
<evidence type="ECO:0000313" key="12">
    <source>
        <dbReference type="EMBL" id="AGQ20270.1"/>
    </source>
</evidence>
<evidence type="ECO:0000256" key="9">
    <source>
        <dbReference type="ARBA" id="ARBA00031337"/>
    </source>
</evidence>
<evidence type="ECO:0000256" key="2">
    <source>
        <dbReference type="ARBA" id="ARBA00008455"/>
    </source>
</evidence>
<dbReference type="GeneID" id="17428713"/>
<evidence type="ECO:0000256" key="4">
    <source>
        <dbReference type="ARBA" id="ARBA00018042"/>
    </source>
</evidence>
<evidence type="ECO:0000259" key="10">
    <source>
        <dbReference type="SMART" id="SM00645"/>
    </source>
</evidence>
<keyword evidence="8" id="KW-1015">Disulfide bond</keyword>
<dbReference type="MEROPS" id="C01.047"/>
<reference evidence="12 13" key="1">
    <citation type="journal article" date="2013" name="Arch. Virol.">
        <title>Comparative analysis of the genomes of Clostera anastomosis (L.) granulovirus and Clostera anachoreta granulovirus.</title>
        <authorList>
            <person name="Liang Z."/>
            <person name="Zhang X."/>
            <person name="Yin X."/>
            <person name="Song X."/>
            <person name="Shao X."/>
            <person name="Wang L."/>
        </authorList>
    </citation>
    <scope>NUCLEOTIDE SEQUENCE [LARGE SCALE GENOMIC DNA]</scope>
    <source>
        <strain evidence="12">CaLGV-Henan</strain>
    </source>
</reference>
<dbReference type="OrthoDB" id="4752at10239"/>
<dbReference type="PROSITE" id="PS00640">
    <property type="entry name" value="THIOL_PROTEASE_ASN"/>
    <property type="match status" value="1"/>
</dbReference>
<comment type="similarity">
    <text evidence="2">Belongs to the peptidase C1 family.</text>
</comment>
<evidence type="ECO:0000256" key="1">
    <source>
        <dbReference type="ARBA" id="ARBA00000656"/>
    </source>
</evidence>
<proteinExistence type="inferred from homology"/>
<evidence type="ECO:0000256" key="5">
    <source>
        <dbReference type="ARBA" id="ARBA00022729"/>
    </source>
</evidence>
<dbReference type="PRINTS" id="PR00705">
    <property type="entry name" value="PAPAIN"/>
</dbReference>
<dbReference type="RefSeq" id="YP_008719959.1">
    <property type="nucleotide sequence ID" value="NC_022646.1"/>
</dbReference>
<dbReference type="InterPro" id="IPR000169">
    <property type="entry name" value="Pept_cys_AS"/>
</dbReference>
<dbReference type="Gene3D" id="3.90.70.10">
    <property type="entry name" value="Cysteine proteinases"/>
    <property type="match status" value="1"/>
</dbReference>
<dbReference type="Pfam" id="PF08246">
    <property type="entry name" value="Inhibitor_I29"/>
    <property type="match status" value="1"/>
</dbReference>
<evidence type="ECO:0000313" key="13">
    <source>
        <dbReference type="Proteomes" id="UP000204024"/>
    </source>
</evidence>
<dbReference type="InterPro" id="IPR025661">
    <property type="entry name" value="Pept_asp_AS"/>
</dbReference>
<dbReference type="InterPro" id="IPR025660">
    <property type="entry name" value="Pept_his_AS"/>
</dbReference>
<dbReference type="InterPro" id="IPR013128">
    <property type="entry name" value="Peptidase_C1A"/>
</dbReference>
<protein>
    <recommendedName>
        <fullName evidence="4">Viral cathepsin</fullName>
        <ecNumber evidence="3">3.4.22.50</ecNumber>
    </recommendedName>
    <alternativeName>
        <fullName evidence="9">Cysteine proteinase</fullName>
    </alternativeName>
</protein>
<accession>U5KB74</accession>
<dbReference type="KEGG" id="vg:17428713"/>
<sequence length="332" mass="37621">MRLILPVIVLVCGVVHSLKYNLDNSETLFEEFVTNFNKTYSSQDEKLIRYEIFKKNLALINNKNMESKHATFDINIYSDLHKNDLLHRTTGLRIGLKKNPLFKTITFRECGVQVIGDEPHALLPETFDWRLRNGVTSVKDQLQCGACWAFSALSNIESLHKIKYGVELDLSEQHLVNCDPLNNGCDGGLMHWALENILYEGGLVAERDEPYFGYDAVCKPKRLSSTISGCTRFVLQNENRLRELLVVNGPVSVAIDVIDVIDYKEGIADMCHNKNGLNHAVLLVGYGVDNDVPYWILKNSWGEKWGENGFFRVQRNVNSCGIMNEYASSAIL</sequence>
<dbReference type="InterPro" id="IPR013201">
    <property type="entry name" value="Prot_inhib_I29"/>
</dbReference>
<dbReference type="CDD" id="cd02248">
    <property type="entry name" value="Peptidase_C1A"/>
    <property type="match status" value="1"/>
</dbReference>
<dbReference type="GO" id="GO:0008234">
    <property type="term" value="F:cysteine-type peptidase activity"/>
    <property type="evidence" value="ECO:0007669"/>
    <property type="project" value="InterPro"/>
</dbReference>
<dbReference type="SUPFAM" id="SSF54001">
    <property type="entry name" value="Cysteine proteinases"/>
    <property type="match status" value="1"/>
</dbReference>
<dbReference type="Proteomes" id="UP000204024">
    <property type="component" value="Segment"/>
</dbReference>
<dbReference type="EC" id="3.4.22.50" evidence="3"/>
<dbReference type="InterPro" id="IPR039417">
    <property type="entry name" value="Peptidase_C1A_papain-like"/>
</dbReference>
<dbReference type="EMBL" id="KC179784">
    <property type="protein sequence ID" value="AGQ20270.1"/>
    <property type="molecule type" value="Genomic_DNA"/>
</dbReference>
<dbReference type="SMART" id="SM00645">
    <property type="entry name" value="Pept_C1"/>
    <property type="match status" value="1"/>
</dbReference>
<evidence type="ECO:0000259" key="11">
    <source>
        <dbReference type="SMART" id="SM00848"/>
    </source>
</evidence>
<evidence type="ECO:0000256" key="3">
    <source>
        <dbReference type="ARBA" id="ARBA00012484"/>
    </source>
</evidence>
<dbReference type="GO" id="GO:0006508">
    <property type="term" value="P:proteolysis"/>
    <property type="evidence" value="ECO:0007669"/>
    <property type="project" value="InterPro"/>
</dbReference>
<evidence type="ECO:0000256" key="7">
    <source>
        <dbReference type="ARBA" id="ARBA00023145"/>
    </source>
</evidence>
<gene>
    <name evidence="12" type="ORF">CaLGV011</name>
</gene>
<dbReference type="InterPro" id="IPR000668">
    <property type="entry name" value="Peptidase_C1A_C"/>
</dbReference>
<organism evidence="12 13">
    <name type="scientific">Clostera anastomosis granulovirus A</name>
    <dbReference type="NCBI Taxonomy" id="1986289"/>
    <lineage>
        <taxon>Viruses</taxon>
        <taxon>Viruses incertae sedis</taxon>
        <taxon>Naldaviricetes</taxon>
        <taxon>Lefavirales</taxon>
        <taxon>Baculoviridae</taxon>
        <taxon>Betabaculovirus</taxon>
        <taxon>Betabaculovirus clanastomosis</taxon>
    </lineage>
</organism>
<keyword evidence="7" id="KW-0865">Zymogen</keyword>
<evidence type="ECO:0000256" key="6">
    <source>
        <dbReference type="ARBA" id="ARBA00022801"/>
    </source>
</evidence>
<dbReference type="PROSITE" id="PS00139">
    <property type="entry name" value="THIOL_PROTEASE_CYS"/>
    <property type="match status" value="1"/>
</dbReference>
<feature type="domain" description="Peptidase C1A papain C-terminal" evidence="10">
    <location>
        <begin position="123"/>
        <end position="331"/>
    </location>
</feature>
<evidence type="ECO:0000256" key="8">
    <source>
        <dbReference type="ARBA" id="ARBA00023157"/>
    </source>
</evidence>
<dbReference type="InterPro" id="IPR038765">
    <property type="entry name" value="Papain-like_cys_pep_sf"/>
</dbReference>
<keyword evidence="13" id="KW-1185">Reference proteome</keyword>